<proteinExistence type="predicted"/>
<sequence length="126" mass="14005">MDRRFHYLNANRGASLIEVLVASLLLSIGLVSFALAQSTSVTRSADSISRFQAQLLAGEWVALVRAHADQAVPPGRYASWQDQVEQVLTEGQGEVLAGPQGTQRVQVQWQPRHRQQPVIFEQIFLP</sequence>
<reference evidence="1 2" key="1">
    <citation type="submission" date="2019-11" db="EMBL/GenBank/DDBJ databases">
        <authorList>
            <person name="Zhang X.Y."/>
        </authorList>
    </citation>
    <scope>NUCLEOTIDE SEQUENCE [LARGE SCALE GENOMIC DNA]</scope>
    <source>
        <strain evidence="1 2">C176</strain>
    </source>
</reference>
<protein>
    <recommendedName>
        <fullName evidence="3">Prepilin-type N-terminal cleavage/methylation domain-containing protein</fullName>
    </recommendedName>
</protein>
<dbReference type="AlphaFoldDB" id="A0A6N7QTS1"/>
<gene>
    <name evidence="1" type="ORF">GH984_08775</name>
</gene>
<dbReference type="EMBL" id="WJPP01000004">
    <property type="protein sequence ID" value="MRH78799.1"/>
    <property type="molecule type" value="Genomic_DNA"/>
</dbReference>
<name>A0A6N7QTS1_9GAMM</name>
<comment type="caution">
    <text evidence="1">The sequence shown here is derived from an EMBL/GenBank/DDBJ whole genome shotgun (WGS) entry which is preliminary data.</text>
</comment>
<evidence type="ECO:0008006" key="3">
    <source>
        <dbReference type="Google" id="ProtNLM"/>
    </source>
</evidence>
<evidence type="ECO:0000313" key="2">
    <source>
        <dbReference type="Proteomes" id="UP000433788"/>
    </source>
</evidence>
<dbReference type="Proteomes" id="UP000433788">
    <property type="component" value="Unassembled WGS sequence"/>
</dbReference>
<accession>A0A6N7QTS1</accession>
<organism evidence="1 2">
    <name type="scientific">Spiribacter salilacus</name>
    <dbReference type="NCBI Taxonomy" id="2664894"/>
    <lineage>
        <taxon>Bacteria</taxon>
        <taxon>Pseudomonadati</taxon>
        <taxon>Pseudomonadota</taxon>
        <taxon>Gammaproteobacteria</taxon>
        <taxon>Chromatiales</taxon>
        <taxon>Ectothiorhodospiraceae</taxon>
        <taxon>Spiribacter</taxon>
    </lineage>
</organism>
<dbReference type="RefSeq" id="WP_153719824.1">
    <property type="nucleotide sequence ID" value="NZ_WJPP01000004.1"/>
</dbReference>
<evidence type="ECO:0000313" key="1">
    <source>
        <dbReference type="EMBL" id="MRH78799.1"/>
    </source>
</evidence>
<keyword evidence="2" id="KW-1185">Reference proteome</keyword>